<feature type="domain" description="ZipA C-terminal FtsZ-binding" evidence="11">
    <location>
        <begin position="250"/>
        <end position="376"/>
    </location>
</feature>
<dbReference type="GO" id="GO:0000917">
    <property type="term" value="P:division septum assembly"/>
    <property type="evidence" value="ECO:0007669"/>
    <property type="project" value="TreeGrafter"/>
</dbReference>
<dbReference type="EMBL" id="SMCO01000001">
    <property type="protein sequence ID" value="TCV90150.1"/>
    <property type="molecule type" value="Genomic_DNA"/>
</dbReference>
<evidence type="ECO:0000256" key="6">
    <source>
        <dbReference type="ARBA" id="ARBA00023136"/>
    </source>
</evidence>
<dbReference type="PANTHER" id="PTHR38685:SF1">
    <property type="entry name" value="CELL DIVISION PROTEIN ZIPA"/>
    <property type="match status" value="1"/>
</dbReference>
<evidence type="ECO:0000256" key="7">
    <source>
        <dbReference type="ARBA" id="ARBA00023306"/>
    </source>
</evidence>
<organism evidence="12 13">
    <name type="scientific">Sulfurirhabdus autotrophica</name>
    <dbReference type="NCBI Taxonomy" id="1706046"/>
    <lineage>
        <taxon>Bacteria</taxon>
        <taxon>Pseudomonadati</taxon>
        <taxon>Pseudomonadota</taxon>
        <taxon>Betaproteobacteria</taxon>
        <taxon>Nitrosomonadales</taxon>
        <taxon>Sulfuricellaceae</taxon>
        <taxon>Sulfurirhabdus</taxon>
    </lineage>
</organism>
<keyword evidence="1 9" id="KW-1003">Cell membrane</keyword>
<dbReference type="SUPFAM" id="SSF64383">
    <property type="entry name" value="Cell-division protein ZipA, C-terminal domain"/>
    <property type="match status" value="1"/>
</dbReference>
<dbReference type="SMART" id="SM00771">
    <property type="entry name" value="ZipA_C"/>
    <property type="match status" value="1"/>
</dbReference>
<dbReference type="PANTHER" id="PTHR38685">
    <property type="entry name" value="CELL DIVISION PROTEIN ZIPA"/>
    <property type="match status" value="1"/>
</dbReference>
<keyword evidence="7 8" id="KW-0131">Cell cycle</keyword>
<evidence type="ECO:0000259" key="11">
    <source>
        <dbReference type="SMART" id="SM00771"/>
    </source>
</evidence>
<keyword evidence="2 9" id="KW-0997">Cell inner membrane</keyword>
<dbReference type="AlphaFoldDB" id="A0A4R3YDQ3"/>
<keyword evidence="5 10" id="KW-1133">Transmembrane helix</keyword>
<sequence length="400" mass="44740">MSDLQISLLGIGAIVIAGVFVFNRFQERKFRRIADAHFKSKHDDVLLDSTANPEKSSLHIDEIVPKEEWRIEPKFEPEEPTFKQPHTEPKWSQEPIVEVKHEEEPIIQVTEEPKFKPQHQQHNEPAKAQQVDDSIAYVATLQAGETIITEDIALLLQQFAALGKPVHWSGQHMQTGAWEEISPAHPGEYEKIRVSLQLADRKGHLSEVQLDMFCDGIQNIAADLQALMDCPEKQPALQRAIELDDFCAEVDVLIGLNVLSHNGETLPATKIRAQAEAAGMKLQADGTFHLLNDDGVSLYSLSNHDEIPFSADNIKHMVTHGVTFLFDVPRAPGGIHTFNSMVTLAKQVAHTLNGDLVDDNRNKLDEKSIATIRQQLSNIYTKMDARHISAGSQRALNLFS</sequence>
<dbReference type="GO" id="GO:0005886">
    <property type="term" value="C:plasma membrane"/>
    <property type="evidence" value="ECO:0007669"/>
    <property type="project" value="UniProtKB-SubCell"/>
</dbReference>
<gene>
    <name evidence="12" type="ORF">EDC63_101117</name>
</gene>
<comment type="caution">
    <text evidence="12">The sequence shown here is derived from an EMBL/GenBank/DDBJ whole genome shotgun (WGS) entry which is preliminary data.</text>
</comment>
<dbReference type="GO" id="GO:0032153">
    <property type="term" value="C:cell division site"/>
    <property type="evidence" value="ECO:0007669"/>
    <property type="project" value="TreeGrafter"/>
</dbReference>
<dbReference type="InterPro" id="IPR007449">
    <property type="entry name" value="ZipA_FtsZ-bd_C"/>
</dbReference>
<name>A0A4R3YDQ3_9PROT</name>
<feature type="transmembrane region" description="Helical" evidence="10">
    <location>
        <begin position="6"/>
        <end position="23"/>
    </location>
</feature>
<evidence type="ECO:0000313" key="13">
    <source>
        <dbReference type="Proteomes" id="UP000295367"/>
    </source>
</evidence>
<dbReference type="Gene3D" id="3.30.1400.10">
    <property type="entry name" value="ZipA, C-terminal FtsZ-binding domain"/>
    <property type="match status" value="1"/>
</dbReference>
<dbReference type="InterPro" id="IPR011919">
    <property type="entry name" value="Cell_div_ZipA"/>
</dbReference>
<dbReference type="Pfam" id="PF04354">
    <property type="entry name" value="ZipA_C"/>
    <property type="match status" value="1"/>
</dbReference>
<proteinExistence type="inferred from homology"/>
<protein>
    <recommendedName>
        <fullName evidence="8">Cell division protein ZipA</fullName>
    </recommendedName>
</protein>
<evidence type="ECO:0000256" key="9">
    <source>
        <dbReference type="RuleBase" id="RU003613"/>
    </source>
</evidence>
<evidence type="ECO:0000256" key="4">
    <source>
        <dbReference type="ARBA" id="ARBA00022692"/>
    </source>
</evidence>
<evidence type="ECO:0000256" key="8">
    <source>
        <dbReference type="RuleBase" id="RU003612"/>
    </source>
</evidence>
<evidence type="ECO:0000256" key="2">
    <source>
        <dbReference type="ARBA" id="ARBA00022519"/>
    </source>
</evidence>
<evidence type="ECO:0000256" key="1">
    <source>
        <dbReference type="ARBA" id="ARBA00022475"/>
    </source>
</evidence>
<dbReference type="OrthoDB" id="8521018at2"/>
<keyword evidence="6 9" id="KW-0472">Membrane</keyword>
<dbReference type="InterPro" id="IPR036765">
    <property type="entry name" value="ZipA_FtsZ-bd_C_sf"/>
</dbReference>
<dbReference type="Proteomes" id="UP000295367">
    <property type="component" value="Unassembled WGS sequence"/>
</dbReference>
<comment type="subcellular location">
    <subcellularLocation>
        <location evidence="9">Cell inner membrane</location>
        <topology evidence="9">Single-pass type I membrane protein</topology>
    </subcellularLocation>
</comment>
<comment type="function">
    <text evidence="8">Essential cell division protein that stabilizes the FtsZ protofilaments by cross-linking them and that serves as a cytoplasmic membrane anchor for the Z ring. Also required for the recruitment to the septal ring of downstream cell division proteins.</text>
</comment>
<reference evidence="12 13" key="1">
    <citation type="submission" date="2019-03" db="EMBL/GenBank/DDBJ databases">
        <title>Genomic Encyclopedia of Type Strains, Phase IV (KMG-IV): sequencing the most valuable type-strain genomes for metagenomic binning, comparative biology and taxonomic classification.</title>
        <authorList>
            <person name="Goeker M."/>
        </authorList>
    </citation>
    <scope>NUCLEOTIDE SEQUENCE [LARGE SCALE GENOMIC DNA]</scope>
    <source>
        <strain evidence="12 13">DSM 100309</strain>
    </source>
</reference>
<evidence type="ECO:0000256" key="10">
    <source>
        <dbReference type="SAM" id="Phobius"/>
    </source>
</evidence>
<keyword evidence="13" id="KW-1185">Reference proteome</keyword>
<accession>A0A4R3YDQ3</accession>
<keyword evidence="3 8" id="KW-0132">Cell division</keyword>
<evidence type="ECO:0000256" key="5">
    <source>
        <dbReference type="ARBA" id="ARBA00022989"/>
    </source>
</evidence>
<dbReference type="RefSeq" id="WP_124947875.1">
    <property type="nucleotide sequence ID" value="NZ_BHVT01000073.1"/>
</dbReference>
<keyword evidence="4 9" id="KW-0812">Transmembrane</keyword>
<evidence type="ECO:0000256" key="3">
    <source>
        <dbReference type="ARBA" id="ARBA00022618"/>
    </source>
</evidence>
<comment type="similarity">
    <text evidence="8">Belongs to the ZipA family.</text>
</comment>
<evidence type="ECO:0000313" key="12">
    <source>
        <dbReference type="EMBL" id="TCV90150.1"/>
    </source>
</evidence>